<reference evidence="2 3" key="1">
    <citation type="submission" date="2013-02" db="EMBL/GenBank/DDBJ databases">
        <title>Draft genome sequence of Amycolatopsis vancoresmycina strain DSM 44592T.</title>
        <authorList>
            <person name="Kumar S."/>
            <person name="Kaur N."/>
            <person name="Kaur C."/>
            <person name="Raghava G.P.S."/>
            <person name="Mayilraj S."/>
        </authorList>
    </citation>
    <scope>NUCLEOTIDE SEQUENCE [LARGE SCALE GENOMIC DNA]</scope>
    <source>
        <strain evidence="2 3">DSM 44592</strain>
    </source>
</reference>
<evidence type="ECO:0000313" key="2">
    <source>
        <dbReference type="EMBL" id="EOD59053.1"/>
    </source>
</evidence>
<dbReference type="EMBL" id="AOUO01000736">
    <property type="protein sequence ID" value="EOD59053.1"/>
    <property type="molecule type" value="Genomic_DNA"/>
</dbReference>
<feature type="compositionally biased region" description="Basic and acidic residues" evidence="1">
    <location>
        <begin position="57"/>
        <end position="76"/>
    </location>
</feature>
<feature type="non-terminal residue" evidence="2">
    <location>
        <position position="1"/>
    </location>
</feature>
<gene>
    <name evidence="2" type="ORF">H480_42100</name>
</gene>
<sequence length="76" mass="7993">AAQRLTEAGLPTRRPGAQLAPGAVVPRVREQAGGAPFRDAAAVRSSLSRHYQGMRAARRETAARAGESGKDEGDPR</sequence>
<evidence type="ECO:0000256" key="1">
    <source>
        <dbReference type="SAM" id="MobiDB-lite"/>
    </source>
</evidence>
<keyword evidence="2" id="KW-0808">Transferase</keyword>
<comment type="caution">
    <text evidence="2">The sequence shown here is derived from an EMBL/GenBank/DDBJ whole genome shotgun (WGS) entry which is preliminary data.</text>
</comment>
<proteinExistence type="predicted"/>
<organism evidence="2 3">
    <name type="scientific">Amycolatopsis vancoresmycina DSM 44592</name>
    <dbReference type="NCBI Taxonomy" id="1292037"/>
    <lineage>
        <taxon>Bacteria</taxon>
        <taxon>Bacillati</taxon>
        <taxon>Actinomycetota</taxon>
        <taxon>Actinomycetes</taxon>
        <taxon>Pseudonocardiales</taxon>
        <taxon>Pseudonocardiaceae</taxon>
        <taxon>Amycolatopsis</taxon>
    </lineage>
</organism>
<feature type="region of interest" description="Disordered" evidence="1">
    <location>
        <begin position="51"/>
        <end position="76"/>
    </location>
</feature>
<dbReference type="PATRIC" id="fig|1292037.4.peg.7888"/>
<dbReference type="Proteomes" id="UP000014139">
    <property type="component" value="Unassembled WGS sequence"/>
</dbReference>
<keyword evidence="3" id="KW-1185">Reference proteome</keyword>
<evidence type="ECO:0000313" key="3">
    <source>
        <dbReference type="Proteomes" id="UP000014139"/>
    </source>
</evidence>
<keyword evidence="2" id="KW-0418">Kinase</keyword>
<dbReference type="GO" id="GO:0016301">
    <property type="term" value="F:kinase activity"/>
    <property type="evidence" value="ECO:0007669"/>
    <property type="project" value="UniProtKB-KW"/>
</dbReference>
<name>R1FHH7_9PSEU</name>
<dbReference type="AlphaFoldDB" id="R1FHH7"/>
<accession>R1FHH7</accession>
<protein>
    <submittedName>
        <fullName evidence="2">Two-component system histidine kinase</fullName>
    </submittedName>
</protein>
<dbReference type="RefSeq" id="WP_004561906.1">
    <property type="nucleotide sequence ID" value="NZ_AOUO01000736.1"/>
</dbReference>